<dbReference type="OMA" id="DTHAGIN"/>
<protein>
    <recommendedName>
        <fullName evidence="2">Farnesoic acid O-methyl transferase domain-containing protein</fullName>
    </recommendedName>
</protein>
<organism evidence="3 4">
    <name type="scientific">Patiria miniata</name>
    <name type="common">Bat star</name>
    <name type="synonym">Asterina miniata</name>
    <dbReference type="NCBI Taxonomy" id="46514"/>
    <lineage>
        <taxon>Eukaryota</taxon>
        <taxon>Metazoa</taxon>
        <taxon>Echinodermata</taxon>
        <taxon>Eleutherozoa</taxon>
        <taxon>Asterozoa</taxon>
        <taxon>Asteroidea</taxon>
        <taxon>Valvatacea</taxon>
        <taxon>Valvatida</taxon>
        <taxon>Asterinidae</taxon>
        <taxon>Patiria</taxon>
    </lineage>
</organism>
<accession>A0A914AEA7</accession>
<sequence length="263" mass="29110">MRSVFLIVVIVGCEILGANMSLAEPALNRSFEFEVLDHGATPHHVFASSLRGSKRRCAAGCAKDTACTQFCYEPTTKQCLLEDAAVEAASEDVGETADYTCYTITSVCTNTFTSGTYLNHVFPFPAFDGEFVLDFAVQINADAIVSLSVDDTHAGINYEVGTYEQRLEYFVLGKYGNTLTVIRRKWDKGDLIGIPAEADGVVSGDEMRRFWLRYDHGTFALGKHERAAYLEWTDPTPPADTPRFIGLGGWADVSHWIIYNRCS</sequence>
<evidence type="ECO:0000259" key="2">
    <source>
        <dbReference type="Pfam" id="PF12248"/>
    </source>
</evidence>
<reference evidence="3" key="1">
    <citation type="submission" date="2022-11" db="UniProtKB">
        <authorList>
            <consortium name="EnsemblMetazoa"/>
        </authorList>
    </citation>
    <scope>IDENTIFICATION</scope>
</reference>
<dbReference type="InterPro" id="IPR022041">
    <property type="entry name" value="Methyltransf_FA"/>
</dbReference>
<keyword evidence="4" id="KW-1185">Reference proteome</keyword>
<evidence type="ECO:0000313" key="4">
    <source>
        <dbReference type="Proteomes" id="UP000887568"/>
    </source>
</evidence>
<dbReference type="Pfam" id="PF12248">
    <property type="entry name" value="Methyltransf_FA"/>
    <property type="match status" value="1"/>
</dbReference>
<dbReference type="PANTHER" id="PTHR36695">
    <property type="entry name" value="AGAP008648-PA"/>
    <property type="match status" value="1"/>
</dbReference>
<feature type="chain" id="PRO_5037686669" description="Farnesoic acid O-methyl transferase domain-containing protein" evidence="1">
    <location>
        <begin position="18"/>
        <end position="263"/>
    </location>
</feature>
<keyword evidence="1" id="KW-0732">Signal</keyword>
<dbReference type="RefSeq" id="XP_038061821.1">
    <property type="nucleotide sequence ID" value="XM_038205893.1"/>
</dbReference>
<evidence type="ECO:0000256" key="1">
    <source>
        <dbReference type="SAM" id="SignalP"/>
    </source>
</evidence>
<dbReference type="GeneID" id="119732400"/>
<dbReference type="Proteomes" id="UP000887568">
    <property type="component" value="Unplaced"/>
</dbReference>
<evidence type="ECO:0000313" key="3">
    <source>
        <dbReference type="EnsemblMetazoa" id="XP_038061821.1"/>
    </source>
</evidence>
<dbReference type="AlphaFoldDB" id="A0A914AEA7"/>
<dbReference type="OrthoDB" id="2142040at2759"/>
<dbReference type="PANTHER" id="PTHR36695:SF12">
    <property type="entry name" value="AGAP008648-PA"/>
    <property type="match status" value="1"/>
</dbReference>
<name>A0A914AEA7_PATMI</name>
<dbReference type="EnsemblMetazoa" id="XM_038205893.1">
    <property type="protein sequence ID" value="XP_038061821.1"/>
    <property type="gene ID" value="LOC119732400"/>
</dbReference>
<feature type="signal peptide" evidence="1">
    <location>
        <begin position="1"/>
        <end position="17"/>
    </location>
</feature>
<feature type="domain" description="Farnesoic acid O-methyl transferase" evidence="2">
    <location>
        <begin position="125"/>
        <end position="259"/>
    </location>
</feature>
<proteinExistence type="predicted"/>